<dbReference type="SUPFAM" id="SSF54506">
    <property type="entry name" value="Diaminopimelate epimerase-like"/>
    <property type="match status" value="2"/>
</dbReference>
<evidence type="ECO:0000313" key="3">
    <source>
        <dbReference type="EMBL" id="CAJ2514111.1"/>
    </source>
</evidence>
<name>A0AAI8VTZ9_9PEZI</name>
<keyword evidence="2" id="KW-0413">Isomerase</keyword>
<comment type="similarity">
    <text evidence="1">Belongs to the PrpF family.</text>
</comment>
<comment type="caution">
    <text evidence="3">The sequence shown here is derived from an EMBL/GenBank/DDBJ whole genome shotgun (WGS) entry which is preliminary data.</text>
</comment>
<dbReference type="PANTHER" id="PTHR43709:SF2">
    <property type="entry name" value="DUF453 DOMAIN PROTEIN (AFU_ORTHOLOGUE AFUA_6G00360)"/>
    <property type="match status" value="1"/>
</dbReference>
<dbReference type="Pfam" id="PF04303">
    <property type="entry name" value="PrpF"/>
    <property type="match status" value="1"/>
</dbReference>
<dbReference type="GO" id="GO:0016853">
    <property type="term" value="F:isomerase activity"/>
    <property type="evidence" value="ECO:0007669"/>
    <property type="project" value="UniProtKB-KW"/>
</dbReference>
<accession>A0AAI8VTZ9</accession>
<dbReference type="AlphaFoldDB" id="A0AAI8VTZ9"/>
<dbReference type="EMBL" id="CAUWAG010000020">
    <property type="protein sequence ID" value="CAJ2514111.1"/>
    <property type="molecule type" value="Genomic_DNA"/>
</dbReference>
<evidence type="ECO:0000256" key="1">
    <source>
        <dbReference type="ARBA" id="ARBA00007673"/>
    </source>
</evidence>
<dbReference type="PANTHER" id="PTHR43709">
    <property type="entry name" value="ACONITATE ISOMERASE-RELATED"/>
    <property type="match status" value="1"/>
</dbReference>
<evidence type="ECO:0000256" key="2">
    <source>
        <dbReference type="ARBA" id="ARBA00023235"/>
    </source>
</evidence>
<dbReference type="InterPro" id="IPR007400">
    <property type="entry name" value="PrpF-like"/>
</dbReference>
<evidence type="ECO:0000313" key="4">
    <source>
        <dbReference type="Proteomes" id="UP001295740"/>
    </source>
</evidence>
<keyword evidence="4" id="KW-1185">Reference proteome</keyword>
<sequence length="278" mass="29251">MAGNCGNISSAVGPYAIDQGLLRDVERDENSETTVRMFNTNTSKVLHSTFAISRSGNYEPRGDYSIDGVPGTASRITPSFLDLGGAKTGKALPTGQPVDQLDLPCGRSIEASLTDIANTGVFVLASDIGVPGDVHPDTLGSNAELMARLETIRQAGARKMGLDPEVQSVPKIVLLSRPTQEAAEQGVNIVCRALLMQQAHKPVPLTLALILGASCGIPGTLAQQTAVSAEGRESVVIAHASGKLEFGSVMRNGKIESALLHRTARLLMKGDVFYTTEA</sequence>
<reference evidence="3" key="1">
    <citation type="submission" date="2023-10" db="EMBL/GenBank/DDBJ databases">
        <authorList>
            <person name="Hackl T."/>
        </authorList>
    </citation>
    <scope>NUCLEOTIDE SEQUENCE</scope>
</reference>
<protein>
    <submittedName>
        <fullName evidence="3">Uu.00g022300.m01.CDS01</fullName>
    </submittedName>
</protein>
<organism evidence="3 4">
    <name type="scientific">Anthostomella pinea</name>
    <dbReference type="NCBI Taxonomy" id="933095"/>
    <lineage>
        <taxon>Eukaryota</taxon>
        <taxon>Fungi</taxon>
        <taxon>Dikarya</taxon>
        <taxon>Ascomycota</taxon>
        <taxon>Pezizomycotina</taxon>
        <taxon>Sordariomycetes</taxon>
        <taxon>Xylariomycetidae</taxon>
        <taxon>Xylariales</taxon>
        <taxon>Xylariaceae</taxon>
        <taxon>Anthostomella</taxon>
    </lineage>
</organism>
<dbReference type="Proteomes" id="UP001295740">
    <property type="component" value="Unassembled WGS sequence"/>
</dbReference>
<dbReference type="Gene3D" id="3.10.310.10">
    <property type="entry name" value="Diaminopimelate Epimerase, Chain A, domain 1"/>
    <property type="match status" value="2"/>
</dbReference>
<gene>
    <name evidence="3" type="ORF">KHLLAP_LOCUS14579</name>
</gene>
<proteinExistence type="inferred from homology"/>